<keyword evidence="1" id="KW-0472">Membrane</keyword>
<name>A0A411Z713_9RHOB</name>
<feature type="transmembrane region" description="Helical" evidence="1">
    <location>
        <begin position="184"/>
        <end position="201"/>
    </location>
</feature>
<evidence type="ECO:0000313" key="3">
    <source>
        <dbReference type="Proteomes" id="UP000284547"/>
    </source>
</evidence>
<dbReference type="Proteomes" id="UP000284547">
    <property type="component" value="Unassembled WGS sequence"/>
</dbReference>
<gene>
    <name evidence="2" type="ORF">D1012_01715</name>
</gene>
<dbReference type="PIRSF" id="PIRSF009141">
    <property type="entry name" value="UCP009141"/>
    <property type="match status" value="1"/>
</dbReference>
<feature type="transmembrane region" description="Helical" evidence="1">
    <location>
        <begin position="208"/>
        <end position="226"/>
    </location>
</feature>
<protein>
    <submittedName>
        <fullName evidence="2">DUF817 domain-containing protein</fullName>
    </submittedName>
</protein>
<organism evidence="2 3">
    <name type="scientific">Pseudotabrizicola alkalilacus</name>
    <dbReference type="NCBI Taxonomy" id="2305252"/>
    <lineage>
        <taxon>Bacteria</taxon>
        <taxon>Pseudomonadati</taxon>
        <taxon>Pseudomonadota</taxon>
        <taxon>Alphaproteobacteria</taxon>
        <taxon>Rhodobacterales</taxon>
        <taxon>Paracoccaceae</taxon>
        <taxon>Pseudotabrizicola</taxon>
    </lineage>
</organism>
<dbReference type="InterPro" id="IPR008535">
    <property type="entry name" value="DUF817"/>
</dbReference>
<accession>A0A411Z713</accession>
<dbReference type="Pfam" id="PF05675">
    <property type="entry name" value="DUF817"/>
    <property type="match status" value="1"/>
</dbReference>
<feature type="transmembrane region" description="Helical" evidence="1">
    <location>
        <begin position="29"/>
        <end position="51"/>
    </location>
</feature>
<dbReference type="RefSeq" id="WP_118149596.1">
    <property type="nucleotide sequence ID" value="NZ_QWEY01000001.1"/>
</dbReference>
<dbReference type="EMBL" id="QWEY01000001">
    <property type="protein sequence ID" value="RGP38861.1"/>
    <property type="molecule type" value="Genomic_DNA"/>
</dbReference>
<feature type="transmembrane region" description="Helical" evidence="1">
    <location>
        <begin position="159"/>
        <end position="178"/>
    </location>
</feature>
<evidence type="ECO:0000256" key="1">
    <source>
        <dbReference type="SAM" id="Phobius"/>
    </source>
</evidence>
<keyword evidence="1" id="KW-0812">Transmembrane</keyword>
<sequence>MIELQSTRSLERRLGDWARGRLPFALAELVMFVLKQGWACLFGGLLLLAIIGTKMIWQSDWPLHRYDALFLFAIATQAAFLWLRLESWEEARVIALFHLTGTAMEWFKVHAGSWAYPEPGLFMVMGVPLFSGFMYASVGSYMARVIRIFDMRFAPYPPYWATMVLGVAIYVNFFAHHFLPDIRLALFAATLILFARTRIWFRISDRDWWMPLPVAAFLSSVALWVAENVGTATGTWLYSGQLPGQWVSFGKLGSWYLLLYVAFVTVTVVVRSALHRAPLTAQAGSDPALQPLHQQHNATHQQ</sequence>
<feature type="transmembrane region" description="Helical" evidence="1">
    <location>
        <begin position="120"/>
        <end position="138"/>
    </location>
</feature>
<proteinExistence type="predicted"/>
<comment type="caution">
    <text evidence="2">The sequence shown here is derived from an EMBL/GenBank/DDBJ whole genome shotgun (WGS) entry which is preliminary data.</text>
</comment>
<feature type="transmembrane region" description="Helical" evidence="1">
    <location>
        <begin position="246"/>
        <end position="270"/>
    </location>
</feature>
<keyword evidence="3" id="KW-1185">Reference proteome</keyword>
<dbReference type="AlphaFoldDB" id="A0A411Z713"/>
<dbReference type="OrthoDB" id="1550598at2"/>
<feature type="transmembrane region" description="Helical" evidence="1">
    <location>
        <begin position="63"/>
        <end position="83"/>
    </location>
</feature>
<reference evidence="2 3" key="1">
    <citation type="submission" date="2018-08" db="EMBL/GenBank/DDBJ databases">
        <title>Flavobacterium tibetense sp. nov., isolated from a wetland YonghuCo on Tibetan Plateau.</title>
        <authorList>
            <person name="Phurbu D."/>
            <person name="Lu H."/>
            <person name="Xing P."/>
        </authorList>
    </citation>
    <scope>NUCLEOTIDE SEQUENCE [LARGE SCALE GENOMIC DNA]</scope>
    <source>
        <strain evidence="2 3">DJC</strain>
    </source>
</reference>
<keyword evidence="1" id="KW-1133">Transmembrane helix</keyword>
<evidence type="ECO:0000313" key="2">
    <source>
        <dbReference type="EMBL" id="RGP38861.1"/>
    </source>
</evidence>